<dbReference type="Proteomes" id="UP000245838">
    <property type="component" value="Chromosome sggmmb4_Chromosome"/>
</dbReference>
<name>A0A193QJA9_SODGM</name>
<accession>A0A193QJA9</accession>
<dbReference type="RefSeq" id="WP_041866895.1">
    <property type="nucleotide sequence ID" value="NC_007712.1"/>
</dbReference>
<evidence type="ECO:0000313" key="1">
    <source>
        <dbReference type="EMBL" id="CRL45193.1"/>
    </source>
</evidence>
<protein>
    <submittedName>
        <fullName evidence="1">Uncharacterized protein</fullName>
    </submittedName>
</protein>
<evidence type="ECO:0000313" key="2">
    <source>
        <dbReference type="Proteomes" id="UP000245838"/>
    </source>
</evidence>
<proteinExistence type="predicted"/>
<dbReference type="AlphaFoldDB" id="A0A193QJA9"/>
<dbReference type="OrthoDB" id="5999407at2"/>
<dbReference type="BioCyc" id="SGLO343509:SGP1_RS10830-MONOMER"/>
<dbReference type="EMBL" id="LN854557">
    <property type="protein sequence ID" value="CRL45193.1"/>
    <property type="molecule type" value="Genomic_DNA"/>
</dbReference>
<sequence length="71" mass="8426">MMKKSGAYALIPEGNNIFENIIVENNSFKKKGYYTIKYYDSVFCQPRMYYNKNDSLFYDSPDFKEINGIRV</sequence>
<reference evidence="1 2" key="1">
    <citation type="submission" date="2015-05" db="EMBL/GenBank/DDBJ databases">
        <authorList>
            <person name="Goodhead I."/>
        </authorList>
    </citation>
    <scope>NUCLEOTIDE SEQUENCE [LARGE SCALE GENOMIC DNA]</scope>
    <source>
        <strain evidence="2">morsitans</strain>
    </source>
</reference>
<organism evidence="1 2">
    <name type="scientific">Sodalis glossinidius (strain morsitans)</name>
    <dbReference type="NCBI Taxonomy" id="343509"/>
    <lineage>
        <taxon>Bacteria</taxon>
        <taxon>Pseudomonadati</taxon>
        <taxon>Pseudomonadota</taxon>
        <taxon>Gammaproteobacteria</taxon>
        <taxon>Enterobacterales</taxon>
        <taxon>Bruguierivoracaceae</taxon>
        <taxon>Sodalis</taxon>
    </lineage>
</organism>
<gene>
    <name evidence="1" type="ORF">SGGMMB4_02747</name>
</gene>